<evidence type="ECO:0000256" key="7">
    <source>
        <dbReference type="ARBA" id="ARBA00023098"/>
    </source>
</evidence>
<comment type="caution">
    <text evidence="13">The sequence shown here is derived from an EMBL/GenBank/DDBJ whole genome shotgun (WGS) entry which is preliminary data.</text>
</comment>
<accession>A0A2R6ADQ9</accession>
<evidence type="ECO:0000256" key="6">
    <source>
        <dbReference type="ARBA" id="ARBA00023027"/>
    </source>
</evidence>
<evidence type="ECO:0000256" key="2">
    <source>
        <dbReference type="ARBA" id="ARBA00022516"/>
    </source>
</evidence>
<sequence length="355" mass="37892">MVLKLWKDVHTICLPVKVVIGRGVSNDLGTIISAQIAGSEVALLTGPNLKTKLLDPILESLTVAGFKPFIEIVNSPSLAEVERIYHSFMNRNLSPSAVIGVGGGKVLDVGKVIAYRINTNFISVPTSASHDGIASPQASLKGLSGAHSVRVKTPYMIIADSEVIASSPKSLTLSGIGDVLAKLSSTLDSRLAQSMGEYVGEYSISLAEMSAKLVFENLDSIVSMDDHGIRTLLEALISNGIAMAIAGSSRPCSGSEHMFGHALDYLTSSKLLHGFSVALGTKVSLALHGQDWRTFDQRVHEIGIPMNAKSLGIPPIYLIRALSFAHKIRPERKTILGNGISYINAKKILEEVKAI</sequence>
<keyword evidence="8" id="KW-0594">Phospholipid biosynthesis</keyword>
<dbReference type="InterPro" id="IPR016205">
    <property type="entry name" value="Glycerol_DH"/>
</dbReference>
<dbReference type="GO" id="GO:0046872">
    <property type="term" value="F:metal ion binding"/>
    <property type="evidence" value="ECO:0007669"/>
    <property type="project" value="UniProtKB-KW"/>
</dbReference>
<proteinExistence type="predicted"/>
<keyword evidence="9" id="KW-1208">Phospholipid metabolism</keyword>
<comment type="cofactor">
    <cofactor evidence="10">
        <name>Zn(2+)</name>
        <dbReference type="ChEBI" id="CHEBI:29105"/>
    </cofactor>
    <text evidence="10">Binds 1 zinc ion per subunit.</text>
</comment>
<dbReference type="GO" id="GO:0008654">
    <property type="term" value="P:phospholipid biosynthetic process"/>
    <property type="evidence" value="ECO:0007669"/>
    <property type="project" value="UniProtKB-KW"/>
</dbReference>
<feature type="binding site" evidence="10">
    <location>
        <position position="273"/>
    </location>
    <ligand>
        <name>glycerol</name>
        <dbReference type="ChEBI" id="CHEBI:17754"/>
    </ligand>
</feature>
<dbReference type="PANTHER" id="PTHR43616:SF5">
    <property type="entry name" value="GLYCEROL DEHYDROGENASE 1"/>
    <property type="match status" value="1"/>
</dbReference>
<keyword evidence="4" id="KW-0521">NADP</keyword>
<name>A0A2R6ADQ9_9ARCH</name>
<evidence type="ECO:0000256" key="11">
    <source>
        <dbReference type="PIRSR" id="PIRSR000112-2"/>
    </source>
</evidence>
<dbReference type="Pfam" id="PF13685">
    <property type="entry name" value="Fe-ADH_2"/>
    <property type="match status" value="1"/>
</dbReference>
<keyword evidence="7" id="KW-0443">Lipid metabolism</keyword>
<gene>
    <name evidence="13" type="ORF">B9Q01_00470</name>
</gene>
<dbReference type="InterPro" id="IPR032837">
    <property type="entry name" value="G1PDH"/>
</dbReference>
<evidence type="ECO:0000256" key="12">
    <source>
        <dbReference type="PIRSR" id="PIRSR000112-3"/>
    </source>
</evidence>
<keyword evidence="10" id="KW-0862">Zinc</keyword>
<evidence type="ECO:0000313" key="14">
    <source>
        <dbReference type="Proteomes" id="UP000240880"/>
    </source>
</evidence>
<keyword evidence="6 12" id="KW-0520">NAD</keyword>
<keyword evidence="5" id="KW-0560">Oxidoreductase</keyword>
<evidence type="ECO:0000256" key="4">
    <source>
        <dbReference type="ARBA" id="ARBA00022857"/>
    </source>
</evidence>
<dbReference type="Gene3D" id="3.40.50.1970">
    <property type="match status" value="1"/>
</dbReference>
<feature type="binding site" evidence="12">
    <location>
        <begin position="126"/>
        <end position="129"/>
    </location>
    <ligand>
        <name>NAD(+)</name>
        <dbReference type="ChEBI" id="CHEBI:57540"/>
    </ligand>
</feature>
<feature type="binding site" evidence="10">
    <location>
        <position position="257"/>
    </location>
    <ligand>
        <name>glycerol</name>
        <dbReference type="ChEBI" id="CHEBI:17754"/>
    </ligand>
</feature>
<organism evidence="13 14">
    <name type="scientific">Candidatus Marsarchaeota G1 archaeon OSP_D</name>
    <dbReference type="NCBI Taxonomy" id="1978155"/>
    <lineage>
        <taxon>Archaea</taxon>
        <taxon>Candidatus Marsarchaeota</taxon>
        <taxon>Candidatus Marsarchaeota group 1</taxon>
    </lineage>
</organism>
<dbReference type="GO" id="GO:0016614">
    <property type="term" value="F:oxidoreductase activity, acting on CH-OH group of donors"/>
    <property type="evidence" value="ECO:0007669"/>
    <property type="project" value="InterPro"/>
</dbReference>
<dbReference type="EMBL" id="NEXC01000002">
    <property type="protein sequence ID" value="PSN84517.1"/>
    <property type="molecule type" value="Genomic_DNA"/>
</dbReference>
<dbReference type="PANTHER" id="PTHR43616">
    <property type="entry name" value="GLYCEROL DEHYDROGENASE"/>
    <property type="match status" value="1"/>
</dbReference>
<dbReference type="Gene3D" id="1.20.1090.10">
    <property type="entry name" value="Dehydroquinate synthase-like - alpha domain"/>
    <property type="match status" value="1"/>
</dbReference>
<dbReference type="PIRSF" id="PIRSF000112">
    <property type="entry name" value="Glycerol_dehydrogenase"/>
    <property type="match status" value="1"/>
</dbReference>
<dbReference type="SUPFAM" id="SSF56796">
    <property type="entry name" value="Dehydroquinate synthase-like"/>
    <property type="match status" value="1"/>
</dbReference>
<reference evidence="13 14" key="1">
    <citation type="submission" date="2017-04" db="EMBL/GenBank/DDBJ databases">
        <title>Novel microbial lineages endemic to geothermal iron-oxide mats fill important gaps in the evolutionary history of Archaea.</title>
        <authorList>
            <person name="Jay Z.J."/>
            <person name="Beam J.P."/>
            <person name="Dlakic M."/>
            <person name="Rusch D.B."/>
            <person name="Kozubal M.A."/>
            <person name="Inskeep W.P."/>
        </authorList>
    </citation>
    <scope>NUCLEOTIDE SEQUENCE [LARGE SCALE GENOMIC DNA]</scope>
    <source>
        <strain evidence="13">OSP_D</strain>
    </source>
</reference>
<evidence type="ECO:0000256" key="5">
    <source>
        <dbReference type="ARBA" id="ARBA00023002"/>
    </source>
</evidence>
<dbReference type="Proteomes" id="UP000240880">
    <property type="component" value="Unassembled WGS sequence"/>
</dbReference>
<evidence type="ECO:0000313" key="13">
    <source>
        <dbReference type="EMBL" id="PSN84517.1"/>
    </source>
</evidence>
<evidence type="ECO:0000256" key="10">
    <source>
        <dbReference type="PIRSR" id="PIRSR000112-1"/>
    </source>
</evidence>
<feature type="binding site" evidence="10">
    <location>
        <position position="178"/>
    </location>
    <ligand>
        <name>glycerol</name>
        <dbReference type="ChEBI" id="CHEBI:17754"/>
    </ligand>
</feature>
<evidence type="ECO:0000256" key="3">
    <source>
        <dbReference type="ARBA" id="ARBA00022723"/>
    </source>
</evidence>
<keyword evidence="2" id="KW-0444">Lipid biosynthesis</keyword>
<evidence type="ECO:0000256" key="1">
    <source>
        <dbReference type="ARBA" id="ARBA00022490"/>
    </source>
</evidence>
<feature type="binding site" evidence="12">
    <location>
        <begin position="104"/>
        <end position="108"/>
    </location>
    <ligand>
        <name>NAD(+)</name>
        <dbReference type="ChEBI" id="CHEBI:57540"/>
    </ligand>
</feature>
<feature type="binding site" evidence="12">
    <location>
        <position position="135"/>
    </location>
    <ligand>
        <name>NAD(+)</name>
        <dbReference type="ChEBI" id="CHEBI:57540"/>
    </ligand>
</feature>
<keyword evidence="3 10" id="KW-0479">Metal-binding</keyword>
<evidence type="ECO:0000256" key="8">
    <source>
        <dbReference type="ARBA" id="ARBA00023209"/>
    </source>
</evidence>
<dbReference type="AlphaFoldDB" id="A0A2R6ADQ9"/>
<evidence type="ECO:0000256" key="9">
    <source>
        <dbReference type="ARBA" id="ARBA00023264"/>
    </source>
</evidence>
<feature type="binding site" evidence="11">
    <location>
        <position position="131"/>
    </location>
    <ligand>
        <name>glycerol</name>
        <dbReference type="ChEBI" id="CHEBI:17754"/>
    </ligand>
</feature>
<keyword evidence="1" id="KW-0963">Cytoplasm</keyword>
<protein>
    <submittedName>
        <fullName evidence="13">Uncharacterized protein</fullName>
    </submittedName>
</protein>